<evidence type="ECO:0000313" key="2">
    <source>
        <dbReference type="EMBL" id="MBB5980238.1"/>
    </source>
</evidence>
<keyword evidence="1" id="KW-0732">Signal</keyword>
<evidence type="ECO:0000313" key="3">
    <source>
        <dbReference type="Proteomes" id="UP000558997"/>
    </source>
</evidence>
<dbReference type="EMBL" id="JACHNF010000001">
    <property type="protein sequence ID" value="MBB5980238.1"/>
    <property type="molecule type" value="Genomic_DNA"/>
</dbReference>
<evidence type="ECO:0000256" key="1">
    <source>
        <dbReference type="SAM" id="SignalP"/>
    </source>
</evidence>
<dbReference type="InterPro" id="IPR011047">
    <property type="entry name" value="Quinoprotein_ADH-like_sf"/>
</dbReference>
<name>A0A841DYC5_9ACTN</name>
<keyword evidence="3" id="KW-1185">Reference proteome</keyword>
<dbReference type="SUPFAM" id="SSF50998">
    <property type="entry name" value="Quinoprotein alcohol dehydrogenase-like"/>
    <property type="match status" value="1"/>
</dbReference>
<gene>
    <name evidence="2" type="ORF">HDA44_003579</name>
</gene>
<dbReference type="RefSeq" id="WP_184835822.1">
    <property type="nucleotide sequence ID" value="NZ_BAAAVN010000007.1"/>
</dbReference>
<feature type="chain" id="PRO_5033009111" description="Fibronectin type-III domain-containing protein" evidence="1">
    <location>
        <begin position="29"/>
        <end position="518"/>
    </location>
</feature>
<dbReference type="AlphaFoldDB" id="A0A841DYC5"/>
<dbReference type="Gene3D" id="2.60.40.10">
    <property type="entry name" value="Immunoglobulins"/>
    <property type="match status" value="1"/>
</dbReference>
<comment type="caution">
    <text evidence="2">The sequence shown here is derived from an EMBL/GenBank/DDBJ whole genome shotgun (WGS) entry which is preliminary data.</text>
</comment>
<dbReference type="InterPro" id="IPR015943">
    <property type="entry name" value="WD40/YVTN_repeat-like_dom_sf"/>
</dbReference>
<dbReference type="Proteomes" id="UP000558997">
    <property type="component" value="Unassembled WGS sequence"/>
</dbReference>
<accession>A0A841DYC5</accession>
<reference evidence="2 3" key="1">
    <citation type="submission" date="2020-08" db="EMBL/GenBank/DDBJ databases">
        <title>Sequencing the genomes of 1000 actinobacteria strains.</title>
        <authorList>
            <person name="Klenk H.-P."/>
        </authorList>
    </citation>
    <scope>NUCLEOTIDE SEQUENCE [LARGE SCALE GENOMIC DNA]</scope>
    <source>
        <strain evidence="2 3">DSM 17294</strain>
    </source>
</reference>
<dbReference type="InterPro" id="IPR013783">
    <property type="entry name" value="Ig-like_fold"/>
</dbReference>
<organism evidence="2 3">
    <name type="scientific">Kribbella solani</name>
    <dbReference type="NCBI Taxonomy" id="236067"/>
    <lineage>
        <taxon>Bacteria</taxon>
        <taxon>Bacillati</taxon>
        <taxon>Actinomycetota</taxon>
        <taxon>Actinomycetes</taxon>
        <taxon>Propionibacteriales</taxon>
        <taxon>Kribbellaceae</taxon>
        <taxon>Kribbella</taxon>
    </lineage>
</organism>
<dbReference type="Gene3D" id="2.130.10.10">
    <property type="entry name" value="YVTN repeat-like/Quinoprotein amine dehydrogenase"/>
    <property type="match status" value="1"/>
</dbReference>
<evidence type="ECO:0008006" key="4">
    <source>
        <dbReference type="Google" id="ProtNLM"/>
    </source>
</evidence>
<proteinExistence type="predicted"/>
<feature type="signal peptide" evidence="1">
    <location>
        <begin position="1"/>
        <end position="28"/>
    </location>
</feature>
<dbReference type="GO" id="GO:0005975">
    <property type="term" value="P:carbohydrate metabolic process"/>
    <property type="evidence" value="ECO:0007669"/>
    <property type="project" value="UniProtKB-ARBA"/>
</dbReference>
<sequence length="518" mass="53287">MKKAVLAAGTGAVVLVAALVPAGPKVQAATEADQAAQAGTSAPRGFGSAVSSVQSKAWQTNASVNTLAVSGDLVFAGGLFTRVRPPGNASGVGDAPRKYFAVFNRTTGVPTKFAPRVNGPVWSVATSPDGKRVVIGGDFTVVDGVPRSRVAMFDVASGKLVAGWDPAVNYRVAALKVTGSTVYLGGSFRLVDKVARNRVAAVSSSTGALLPWNPDADDDVHALETSTDGSRVFVGGGFTQIGGRDDHALAMVNPSTGAAYAMPAAAAIPELTPGCDSRVKDLEVQGDKVFAANAGAGVGCYDGVLAANAKSGKLIWQSHCLGATEAIKAIGNWLYKGSHAHDCSADGEFPDKTGMHHLLVYSTLTGKLGPWFPNTNAGGETLVGPLAFASGGNDLWAGGDFTQVNGVPQEGLTRFTNVPGGAAPARPAAPKVASARPNKVTIAFPTVLDRDNISLTYLVYRGNTRVGAYTRSSNSWTKAAVTSMTDSGLTSGQTLSYHVLVSDGRNTRKSPTVSVKVR</sequence>
<protein>
    <recommendedName>
        <fullName evidence="4">Fibronectin type-III domain-containing protein</fullName>
    </recommendedName>
</protein>